<dbReference type="PROSITE" id="PS50889">
    <property type="entry name" value="S4"/>
    <property type="match status" value="1"/>
</dbReference>
<evidence type="ECO:0000256" key="4">
    <source>
        <dbReference type="ARBA" id="ARBA00036535"/>
    </source>
</evidence>
<dbReference type="InterPro" id="IPR002942">
    <property type="entry name" value="S4_RNA-bd"/>
</dbReference>
<evidence type="ECO:0000313" key="8">
    <source>
        <dbReference type="EMBL" id="PPK86462.1"/>
    </source>
</evidence>
<proteinExistence type="inferred from homology"/>
<dbReference type="InterPro" id="IPR036986">
    <property type="entry name" value="S4_RNA-bd_sf"/>
</dbReference>
<evidence type="ECO:0000256" key="2">
    <source>
        <dbReference type="ARBA" id="ARBA00023235"/>
    </source>
</evidence>
<dbReference type="GO" id="GO:0003723">
    <property type="term" value="F:RNA binding"/>
    <property type="evidence" value="ECO:0007669"/>
    <property type="project" value="UniProtKB-KW"/>
</dbReference>
<dbReference type="Gene3D" id="3.30.70.1560">
    <property type="entry name" value="Alpha-L RNA-binding motif"/>
    <property type="match status" value="1"/>
</dbReference>
<keyword evidence="2 6" id="KW-0413">Isomerase</keyword>
<dbReference type="OrthoDB" id="1012272at2"/>
<evidence type="ECO:0000313" key="9">
    <source>
        <dbReference type="Proteomes" id="UP000237662"/>
    </source>
</evidence>
<dbReference type="InterPro" id="IPR006145">
    <property type="entry name" value="PsdUridine_synth_RsuA/RluA"/>
</dbReference>
<dbReference type="Gene3D" id="3.10.290.10">
    <property type="entry name" value="RNA-binding S4 domain"/>
    <property type="match status" value="1"/>
</dbReference>
<dbReference type="RefSeq" id="WP_104420892.1">
    <property type="nucleotide sequence ID" value="NZ_PTJC01000006.1"/>
</dbReference>
<dbReference type="Pfam" id="PF00849">
    <property type="entry name" value="PseudoU_synth_2"/>
    <property type="match status" value="1"/>
</dbReference>
<dbReference type="SUPFAM" id="SSF55120">
    <property type="entry name" value="Pseudouridine synthase"/>
    <property type="match status" value="1"/>
</dbReference>
<dbReference type="SMART" id="SM00363">
    <property type="entry name" value="S4"/>
    <property type="match status" value="1"/>
</dbReference>
<dbReference type="InterPro" id="IPR018496">
    <property type="entry name" value="PsdUridine_synth_RsuA/RluB_CS"/>
</dbReference>
<evidence type="ECO:0000256" key="5">
    <source>
        <dbReference type="PROSITE-ProRule" id="PRU00182"/>
    </source>
</evidence>
<dbReference type="InterPro" id="IPR020094">
    <property type="entry name" value="TruA/RsuA/RluB/E/F_N"/>
</dbReference>
<dbReference type="EMBL" id="PTJC01000006">
    <property type="protein sequence ID" value="PPK86462.1"/>
    <property type="molecule type" value="Genomic_DNA"/>
</dbReference>
<dbReference type="InterPro" id="IPR050343">
    <property type="entry name" value="RsuA_PseudoU_synthase"/>
</dbReference>
<dbReference type="InterPro" id="IPR042092">
    <property type="entry name" value="PsdUridine_s_RsuA/RluB/E/F_cat"/>
</dbReference>
<keyword evidence="5" id="KW-0694">RNA-binding</keyword>
<evidence type="ECO:0000256" key="1">
    <source>
        <dbReference type="ARBA" id="ARBA00008348"/>
    </source>
</evidence>
<sequence length="226" mass="25481">MSVSLNKFVAATGICSRREADRWIEAGRLTINGQIATKGNRVETGDRVALDGKLIGAQPDRVYLAFHKPAGITCTTDARDPDNIVDFLNYPDRIFPVGRLDKASTGLIFLTNDGDVVNEVLRAEHEHEKEYIVTVDRPYDDRFLERMAGGVPILGTRTNPCQVERLGKRRFRIVLTQGLNRQIRRMCKYLGYRVMTLKRVRIMDITLGDLPVGAYRELEGFFAGGH</sequence>
<name>A0A2S6I5M7_9BACT</name>
<dbReference type="PROSITE" id="PS01149">
    <property type="entry name" value="PSI_RSU"/>
    <property type="match status" value="1"/>
</dbReference>
<accession>A0A2S6I5M7</accession>
<dbReference type="Gene3D" id="3.30.70.580">
    <property type="entry name" value="Pseudouridine synthase I, catalytic domain, N-terminal subdomain"/>
    <property type="match status" value="1"/>
</dbReference>
<dbReference type="Proteomes" id="UP000237662">
    <property type="component" value="Unassembled WGS sequence"/>
</dbReference>
<dbReference type="GO" id="GO:0000455">
    <property type="term" value="P:enzyme-directed rRNA pseudouridine synthesis"/>
    <property type="evidence" value="ECO:0007669"/>
    <property type="project" value="UniProtKB-ARBA"/>
</dbReference>
<dbReference type="NCBIfam" id="TIGR00093">
    <property type="entry name" value="pseudouridine synthase"/>
    <property type="match status" value="1"/>
</dbReference>
<dbReference type="PANTHER" id="PTHR47683">
    <property type="entry name" value="PSEUDOURIDINE SYNTHASE FAMILY PROTEIN-RELATED"/>
    <property type="match status" value="1"/>
</dbReference>
<dbReference type="PANTHER" id="PTHR47683:SF2">
    <property type="entry name" value="RNA-BINDING S4 DOMAIN-CONTAINING PROTEIN"/>
    <property type="match status" value="1"/>
</dbReference>
<evidence type="ECO:0000256" key="6">
    <source>
        <dbReference type="RuleBase" id="RU003887"/>
    </source>
</evidence>
<feature type="domain" description="RNA-binding S4" evidence="7">
    <location>
        <begin position="3"/>
        <end position="60"/>
    </location>
</feature>
<keyword evidence="9" id="KW-1185">Reference proteome</keyword>
<comment type="caution">
    <text evidence="8">The sequence shown here is derived from an EMBL/GenBank/DDBJ whole genome shotgun (WGS) entry which is preliminary data.</text>
</comment>
<protein>
    <recommendedName>
        <fullName evidence="6">Pseudouridine synthase</fullName>
        <ecNumber evidence="6">5.4.99.-</ecNumber>
    </recommendedName>
</protein>
<evidence type="ECO:0000259" key="7">
    <source>
        <dbReference type="SMART" id="SM00363"/>
    </source>
</evidence>
<dbReference type="SUPFAM" id="SSF55174">
    <property type="entry name" value="Alpha-L RNA-binding motif"/>
    <property type="match status" value="1"/>
</dbReference>
<reference evidence="8 9" key="1">
    <citation type="submission" date="2018-02" db="EMBL/GenBank/DDBJ databases">
        <title>Genomic Encyclopedia of Archaeal and Bacterial Type Strains, Phase II (KMG-II): from individual species to whole genera.</title>
        <authorList>
            <person name="Goeker M."/>
        </authorList>
    </citation>
    <scope>NUCLEOTIDE SEQUENCE [LARGE SCALE GENOMIC DNA]</scope>
    <source>
        <strain evidence="8 9">DSM 29526</strain>
    </source>
</reference>
<comment type="catalytic activity">
    <reaction evidence="4">
        <text>uridine(2604) in 23S rRNA = pseudouridine(2604) in 23S rRNA</text>
        <dbReference type="Rhea" id="RHEA:38875"/>
        <dbReference type="Rhea" id="RHEA-COMP:10093"/>
        <dbReference type="Rhea" id="RHEA-COMP:10094"/>
        <dbReference type="ChEBI" id="CHEBI:65314"/>
        <dbReference type="ChEBI" id="CHEBI:65315"/>
        <dbReference type="EC" id="5.4.99.21"/>
    </reaction>
</comment>
<gene>
    <name evidence="8" type="ORF">CLV84_3390</name>
</gene>
<dbReference type="CDD" id="cd00165">
    <property type="entry name" value="S4"/>
    <property type="match status" value="1"/>
</dbReference>
<comment type="similarity">
    <text evidence="1 6">Belongs to the pseudouridine synthase RsuA family.</text>
</comment>
<dbReference type="InterPro" id="IPR000748">
    <property type="entry name" value="PsdUridine_synth_RsuA/RluB/E/F"/>
</dbReference>
<dbReference type="FunFam" id="3.10.290.10:FF:000003">
    <property type="entry name" value="Pseudouridine synthase"/>
    <property type="match status" value="1"/>
</dbReference>
<dbReference type="EC" id="5.4.99.-" evidence="6"/>
<evidence type="ECO:0000256" key="3">
    <source>
        <dbReference type="ARBA" id="ARBA00036390"/>
    </source>
</evidence>
<dbReference type="FunFam" id="3.30.70.1560:FF:000002">
    <property type="entry name" value="Pseudouridine synthase"/>
    <property type="match status" value="1"/>
</dbReference>
<dbReference type="Pfam" id="PF01479">
    <property type="entry name" value="S4"/>
    <property type="match status" value="1"/>
</dbReference>
<organism evidence="8 9">
    <name type="scientific">Neolewinella xylanilytica</name>
    <dbReference type="NCBI Taxonomy" id="1514080"/>
    <lineage>
        <taxon>Bacteria</taxon>
        <taxon>Pseudomonadati</taxon>
        <taxon>Bacteroidota</taxon>
        <taxon>Saprospiria</taxon>
        <taxon>Saprospirales</taxon>
        <taxon>Lewinellaceae</taxon>
        <taxon>Neolewinella</taxon>
    </lineage>
</organism>
<comment type="catalytic activity">
    <reaction evidence="3">
        <text>uridine(35) in tRNA(Tyr) = pseudouridine(35) in tRNA(Tyr)</text>
        <dbReference type="Rhea" id="RHEA:60556"/>
        <dbReference type="Rhea" id="RHEA-COMP:15607"/>
        <dbReference type="Rhea" id="RHEA-COMP:15608"/>
        <dbReference type="ChEBI" id="CHEBI:65314"/>
        <dbReference type="ChEBI" id="CHEBI:65315"/>
    </reaction>
</comment>
<dbReference type="GO" id="GO:0160138">
    <property type="term" value="F:23S rRNA pseudouridine(2604) synthase activity"/>
    <property type="evidence" value="ECO:0007669"/>
    <property type="project" value="UniProtKB-EC"/>
</dbReference>
<dbReference type="AlphaFoldDB" id="A0A2S6I5M7"/>
<dbReference type="CDD" id="cd02554">
    <property type="entry name" value="PseudoU_synth_RluF"/>
    <property type="match status" value="1"/>
</dbReference>
<dbReference type="InterPro" id="IPR020103">
    <property type="entry name" value="PsdUridine_synth_cat_dom_sf"/>
</dbReference>